<dbReference type="GO" id="GO:0006605">
    <property type="term" value="P:protein targeting"/>
    <property type="evidence" value="ECO:0007669"/>
    <property type="project" value="InterPro"/>
</dbReference>
<dbReference type="GO" id="GO:0005524">
    <property type="term" value="F:ATP binding"/>
    <property type="evidence" value="ECO:0007669"/>
    <property type="project" value="InterPro"/>
</dbReference>
<dbReference type="PANTHER" id="PTHR30612">
    <property type="entry name" value="SECA INNER MEMBRANE COMPONENT OF SEC PROTEIN SECRETION SYSTEM"/>
    <property type="match status" value="1"/>
</dbReference>
<dbReference type="GO" id="GO:0046872">
    <property type="term" value="F:metal ion binding"/>
    <property type="evidence" value="ECO:0007669"/>
    <property type="project" value="UniProtKB-KW"/>
</dbReference>
<feature type="non-terminal residue" evidence="7">
    <location>
        <position position="1"/>
    </location>
</feature>
<dbReference type="GO" id="GO:0006886">
    <property type="term" value="P:intracellular protein transport"/>
    <property type="evidence" value="ECO:0007669"/>
    <property type="project" value="InterPro"/>
</dbReference>
<dbReference type="SUPFAM" id="SSF81886">
    <property type="entry name" value="Helical scaffold and wing domains of SecA"/>
    <property type="match status" value="1"/>
</dbReference>
<accession>A0A350P9H1</accession>
<feature type="region of interest" description="Disordered" evidence="5">
    <location>
        <begin position="78"/>
        <end position="140"/>
    </location>
</feature>
<keyword evidence="3" id="KW-0479">Metal-binding</keyword>
<dbReference type="Pfam" id="PF02810">
    <property type="entry name" value="SEC-C"/>
    <property type="match status" value="1"/>
</dbReference>
<dbReference type="Pfam" id="PF07516">
    <property type="entry name" value="SecA_SW"/>
    <property type="match status" value="1"/>
</dbReference>
<proteinExistence type="predicted"/>
<dbReference type="InterPro" id="IPR000185">
    <property type="entry name" value="SecA"/>
</dbReference>
<evidence type="ECO:0000256" key="3">
    <source>
        <dbReference type="ARBA" id="ARBA00022723"/>
    </source>
</evidence>
<gene>
    <name evidence="7" type="primary">secA</name>
    <name evidence="7" type="ORF">DCW74_19650</name>
</gene>
<evidence type="ECO:0000256" key="1">
    <source>
        <dbReference type="ARBA" id="ARBA00001947"/>
    </source>
</evidence>
<evidence type="ECO:0000259" key="6">
    <source>
        <dbReference type="Pfam" id="PF07516"/>
    </source>
</evidence>
<keyword evidence="4" id="KW-0862">Zinc</keyword>
<dbReference type="EMBL" id="DNAN01000687">
    <property type="protein sequence ID" value="HAW77938.1"/>
    <property type="molecule type" value="Genomic_DNA"/>
</dbReference>
<organism evidence="7 8">
    <name type="scientific">Alteromonas australica</name>
    <dbReference type="NCBI Taxonomy" id="589873"/>
    <lineage>
        <taxon>Bacteria</taxon>
        <taxon>Pseudomonadati</taxon>
        <taxon>Pseudomonadota</taxon>
        <taxon>Gammaproteobacteria</taxon>
        <taxon>Alteromonadales</taxon>
        <taxon>Alteromonadaceae</taxon>
        <taxon>Alteromonas/Salinimonas group</taxon>
        <taxon>Alteromonas</taxon>
    </lineage>
</organism>
<dbReference type="GO" id="GO:0043952">
    <property type="term" value="P:protein transport by the Sec complex"/>
    <property type="evidence" value="ECO:0007669"/>
    <property type="project" value="TreeGrafter"/>
</dbReference>
<protein>
    <submittedName>
        <fullName evidence="7">Preprotein translocase subunit SecA</fullName>
    </submittedName>
</protein>
<dbReference type="GO" id="GO:0017038">
    <property type="term" value="P:protein import"/>
    <property type="evidence" value="ECO:0007669"/>
    <property type="project" value="InterPro"/>
</dbReference>
<dbReference type="GO" id="GO:0005886">
    <property type="term" value="C:plasma membrane"/>
    <property type="evidence" value="ECO:0007669"/>
    <property type="project" value="TreeGrafter"/>
</dbReference>
<dbReference type="InterPro" id="IPR036266">
    <property type="entry name" value="SecA_Wing/Scaffold_sf"/>
</dbReference>
<evidence type="ECO:0000256" key="2">
    <source>
        <dbReference type="ARBA" id="ARBA00022490"/>
    </source>
</evidence>
<dbReference type="Gene3D" id="1.10.3060.10">
    <property type="entry name" value="Helical scaffold and wing domains of SecA"/>
    <property type="match status" value="1"/>
</dbReference>
<dbReference type="Proteomes" id="UP000263517">
    <property type="component" value="Unassembled WGS sequence"/>
</dbReference>
<evidence type="ECO:0000313" key="7">
    <source>
        <dbReference type="EMBL" id="HAW77938.1"/>
    </source>
</evidence>
<name>A0A350P9H1_9ALTE</name>
<sequence length="140" mass="16148">EKAVMLQNLDSHWKEHLAAMDHLRQGIHLRGYAQKNPKQEYKRESFALFSQMLEALKVEVITILSRVKVQAEEDVQKVEEQRRQADNVPKHFEHKEASATPEEKSDKVRTEMRNGPKVGRNDPCPCGSGKKYKQCHGKLS</sequence>
<evidence type="ECO:0000256" key="4">
    <source>
        <dbReference type="ARBA" id="ARBA00022833"/>
    </source>
</evidence>
<feature type="compositionally biased region" description="Basic and acidic residues" evidence="5">
    <location>
        <begin position="78"/>
        <end position="114"/>
    </location>
</feature>
<keyword evidence="2" id="KW-0963">Cytoplasm</keyword>
<evidence type="ECO:0000313" key="8">
    <source>
        <dbReference type="Proteomes" id="UP000263517"/>
    </source>
</evidence>
<feature type="domain" description="SecA Wing/Scaffold" evidence="6">
    <location>
        <begin position="1"/>
        <end position="68"/>
    </location>
</feature>
<comment type="cofactor">
    <cofactor evidence="1">
        <name>Zn(2+)</name>
        <dbReference type="ChEBI" id="CHEBI:29105"/>
    </cofactor>
</comment>
<feature type="compositionally biased region" description="Basic residues" evidence="5">
    <location>
        <begin position="130"/>
        <end position="140"/>
    </location>
</feature>
<comment type="caution">
    <text evidence="7">The sequence shown here is derived from an EMBL/GenBank/DDBJ whole genome shotgun (WGS) entry which is preliminary data.</text>
</comment>
<dbReference type="InterPro" id="IPR004027">
    <property type="entry name" value="SEC_C_motif"/>
</dbReference>
<dbReference type="InterPro" id="IPR011116">
    <property type="entry name" value="SecA_Wing/Scaffold"/>
</dbReference>
<reference evidence="7 8" key="1">
    <citation type="journal article" date="2018" name="Nat. Biotechnol.">
        <title>A standardized bacterial taxonomy based on genome phylogeny substantially revises the tree of life.</title>
        <authorList>
            <person name="Parks D.H."/>
            <person name="Chuvochina M."/>
            <person name="Waite D.W."/>
            <person name="Rinke C."/>
            <person name="Skarshewski A."/>
            <person name="Chaumeil P.A."/>
            <person name="Hugenholtz P."/>
        </authorList>
    </citation>
    <scope>NUCLEOTIDE SEQUENCE [LARGE SCALE GENOMIC DNA]</scope>
    <source>
        <strain evidence="7">UBA11978</strain>
    </source>
</reference>
<dbReference type="GO" id="GO:0031522">
    <property type="term" value="C:cell envelope Sec protein transport complex"/>
    <property type="evidence" value="ECO:0007669"/>
    <property type="project" value="TreeGrafter"/>
</dbReference>
<dbReference type="PANTHER" id="PTHR30612:SF0">
    <property type="entry name" value="CHLOROPLAST PROTEIN-TRANSPORTING ATPASE"/>
    <property type="match status" value="1"/>
</dbReference>
<evidence type="ECO:0000256" key="5">
    <source>
        <dbReference type="SAM" id="MobiDB-lite"/>
    </source>
</evidence>
<dbReference type="GO" id="GO:0005829">
    <property type="term" value="C:cytosol"/>
    <property type="evidence" value="ECO:0007669"/>
    <property type="project" value="TreeGrafter"/>
</dbReference>
<dbReference type="AlphaFoldDB" id="A0A350P9H1"/>